<proteinExistence type="predicted"/>
<dbReference type="AlphaFoldDB" id="A0A1M6C2Y9"/>
<dbReference type="STRING" id="1123071.SAMN02745181_0374"/>
<accession>A0A1M6C2Y9</accession>
<protein>
    <submittedName>
        <fullName evidence="2">Uncharacterized protein</fullName>
    </submittedName>
</protein>
<gene>
    <name evidence="2" type="ORF">SAMN02745181_0374</name>
</gene>
<dbReference type="RefSeq" id="WP_143157802.1">
    <property type="nucleotide sequence ID" value="NZ_FQYR01000002.1"/>
</dbReference>
<dbReference type="InParanoid" id="A0A1M6C2Y9"/>
<feature type="signal peptide" evidence="1">
    <location>
        <begin position="1"/>
        <end position="22"/>
    </location>
</feature>
<dbReference type="EMBL" id="FQYR01000002">
    <property type="protein sequence ID" value="SHI55379.1"/>
    <property type="molecule type" value="Genomic_DNA"/>
</dbReference>
<evidence type="ECO:0000256" key="1">
    <source>
        <dbReference type="SAM" id="SignalP"/>
    </source>
</evidence>
<feature type="chain" id="PRO_5012725754" evidence="1">
    <location>
        <begin position="23"/>
        <end position="133"/>
    </location>
</feature>
<sequence length="133" mass="15062">MKIITCLCVPLLCITLPCCKEAAGTSDAVQVEPKVSTPAADTASAEEKEITAEEVNRFAFVEKELVANPGDESGYKHLYMGSRDDYDYFSVREKFYKIPSEQLSLKKTFTLTQDKTKWLPMRVHFSHVKYQGE</sequence>
<organism evidence="2 3">
    <name type="scientific">Rubritalea squalenifaciens DSM 18772</name>
    <dbReference type="NCBI Taxonomy" id="1123071"/>
    <lineage>
        <taxon>Bacteria</taxon>
        <taxon>Pseudomonadati</taxon>
        <taxon>Verrucomicrobiota</taxon>
        <taxon>Verrucomicrobiia</taxon>
        <taxon>Verrucomicrobiales</taxon>
        <taxon>Rubritaleaceae</taxon>
        <taxon>Rubritalea</taxon>
    </lineage>
</organism>
<name>A0A1M6C2Y9_9BACT</name>
<evidence type="ECO:0000313" key="3">
    <source>
        <dbReference type="Proteomes" id="UP000184510"/>
    </source>
</evidence>
<reference evidence="2 3" key="1">
    <citation type="submission" date="2016-11" db="EMBL/GenBank/DDBJ databases">
        <authorList>
            <person name="Jaros S."/>
            <person name="Januszkiewicz K."/>
            <person name="Wedrychowicz H."/>
        </authorList>
    </citation>
    <scope>NUCLEOTIDE SEQUENCE [LARGE SCALE GENOMIC DNA]</scope>
    <source>
        <strain evidence="2 3">DSM 18772</strain>
    </source>
</reference>
<dbReference type="Proteomes" id="UP000184510">
    <property type="component" value="Unassembled WGS sequence"/>
</dbReference>
<evidence type="ECO:0000313" key="2">
    <source>
        <dbReference type="EMBL" id="SHI55379.1"/>
    </source>
</evidence>
<keyword evidence="3" id="KW-1185">Reference proteome</keyword>
<keyword evidence="1" id="KW-0732">Signal</keyword>